<evidence type="ECO:0000313" key="2">
    <source>
        <dbReference type="Proteomes" id="UP000078559"/>
    </source>
</evidence>
<dbReference type="AlphaFoldDB" id="A0A194VIH5"/>
<proteinExistence type="predicted"/>
<dbReference type="EMBL" id="KN796114">
    <property type="protein sequence ID" value="KUI63783.1"/>
    <property type="molecule type" value="Genomic_DNA"/>
</dbReference>
<accession>A0A194VIH5</accession>
<sequence>MGEAVDRLQVAHANRPLYLFLNVGLHWMIFWWNPSQPAAPGQHLRIVDARGTGHWDVDPRVHSPLAGNIPFNANTPPLYVDNNRVIHTNQAVSLDCMTWTAQGALQHQRDLDFLETCIQSIYNAAAAGQLPGQNDPSFECA</sequence>
<name>A0A194VIH5_CYTMA</name>
<gene>
    <name evidence="1" type="ORF">VM1G_12017</name>
</gene>
<dbReference type="Proteomes" id="UP000078559">
    <property type="component" value="Unassembled WGS sequence"/>
</dbReference>
<dbReference type="OrthoDB" id="5240244at2759"/>
<keyword evidence="2" id="KW-1185">Reference proteome</keyword>
<protein>
    <submittedName>
        <fullName evidence="1">Uncharacterized protein</fullName>
    </submittedName>
</protein>
<evidence type="ECO:0000313" key="1">
    <source>
        <dbReference type="EMBL" id="KUI63783.1"/>
    </source>
</evidence>
<organism evidence="1 2">
    <name type="scientific">Cytospora mali</name>
    <name type="common">Apple Valsa canker fungus</name>
    <name type="synonym">Valsa mali</name>
    <dbReference type="NCBI Taxonomy" id="578113"/>
    <lineage>
        <taxon>Eukaryota</taxon>
        <taxon>Fungi</taxon>
        <taxon>Dikarya</taxon>
        <taxon>Ascomycota</taxon>
        <taxon>Pezizomycotina</taxon>
        <taxon>Sordariomycetes</taxon>
        <taxon>Sordariomycetidae</taxon>
        <taxon>Diaporthales</taxon>
        <taxon>Cytosporaceae</taxon>
        <taxon>Cytospora</taxon>
    </lineage>
</organism>
<reference evidence="1" key="1">
    <citation type="submission" date="2014-12" db="EMBL/GenBank/DDBJ databases">
        <title>Genome Sequence of Valsa Canker Pathogens Uncovers a Specific Adaption of Colonization on Woody Bark.</title>
        <authorList>
            <person name="Yin Z."/>
            <person name="Liu H."/>
            <person name="Gao X."/>
            <person name="Li Z."/>
            <person name="Song N."/>
            <person name="Ke X."/>
            <person name="Dai Q."/>
            <person name="Wu Y."/>
            <person name="Sun Y."/>
            <person name="Xu J.-R."/>
            <person name="Kang Z.K."/>
            <person name="Wang L."/>
            <person name="Huang L."/>
        </authorList>
    </citation>
    <scope>NUCLEOTIDE SEQUENCE [LARGE SCALE GENOMIC DNA]</scope>
    <source>
        <strain evidence="1">03-8</strain>
    </source>
</reference>